<comment type="subcellular location">
    <subcellularLocation>
        <location evidence="1">Cell membrane</location>
        <topology evidence="1">Multi-pass membrane protein</topology>
    </subcellularLocation>
</comment>
<evidence type="ECO:0000313" key="9">
    <source>
        <dbReference type="EMBL" id="TCO97721.1"/>
    </source>
</evidence>
<gene>
    <name evidence="9" type="ORF">EV684_12032</name>
</gene>
<keyword evidence="7 8" id="KW-0472">Membrane</keyword>
<evidence type="ECO:0000256" key="4">
    <source>
        <dbReference type="ARBA" id="ARBA00022679"/>
    </source>
</evidence>
<dbReference type="GO" id="GO:0009103">
    <property type="term" value="P:lipopolysaccharide biosynthetic process"/>
    <property type="evidence" value="ECO:0007669"/>
    <property type="project" value="UniProtKB-ARBA"/>
</dbReference>
<dbReference type="Proteomes" id="UP000295106">
    <property type="component" value="Unassembled WGS sequence"/>
</dbReference>
<keyword evidence="5 8" id="KW-0812">Transmembrane</keyword>
<evidence type="ECO:0000256" key="6">
    <source>
        <dbReference type="ARBA" id="ARBA00022989"/>
    </source>
</evidence>
<keyword evidence="6 8" id="KW-1133">Transmembrane helix</keyword>
<keyword evidence="4" id="KW-0808">Transferase</keyword>
<name>A0A4R2LUG1_RUBGE</name>
<sequence>MRAVSGVGPRPVPAFAAAPTAPAKLEFALVVASCAVLCVALSFSMGRDLNWDFFNYHGYAAFDVFGARLDRDFFPAGYQAYLYRLAFLPFSLMDGAGWHSLAIGSVLAALHSLNVALLYAIVRHFVRDVPLPWIVAVVVTALGAASLPFLGQVGSTFIDPLATPFVLAALWLLLRDGDRASVMAGAWAGSLGGFAVALKLTNVPFALGLVAAAAVLPGARFAWRRGVAAAAGAALGFALPYAPWGWKLWTLHGSPVFPLFNNLFRSPDFAPYPIELHRFVPQSLEQLLTLPFAMLQHSSYVYVEQVAPDLRPALLVVLGGALLAGRAWRTARPLPDTRAFAGRVPLAPVVVFFVVSTAAWVATSTNGRYAVPLLLLSGPLLYTLAARLMGERRAAMMCLVLLVLQAVQITDTGNPRWAPRDWAPRWLSVEVPPALTRQPRLYVSVSSSSEAYLAAHVHPDSVFVNPVGLLSISNDGPGWGRFVQLREQFDARTTVVFPLPADMPPVKREQRLLRLVHAVDRLGLGFEPSRCEALQVGQAAAVIPYLWRGPAGKPGAQQGRVLYACDAWRLAAPSPAQAAARAHATRLMDAVERKCPEIFSPNGVQVEGADDAWTRLYGKYDLYVSVNLKRGDMVYVQERQSTDVVIGRLATWEADLERFRCRLPHDGARDLSTLDGDR</sequence>
<keyword evidence="2" id="KW-1003">Cell membrane</keyword>
<organism evidence="9 10">
    <name type="scientific">Rubrivivax gelatinosus</name>
    <name type="common">Rhodocyclus gelatinosus</name>
    <name type="synonym">Rhodopseudomonas gelatinosa</name>
    <dbReference type="NCBI Taxonomy" id="28068"/>
    <lineage>
        <taxon>Bacteria</taxon>
        <taxon>Pseudomonadati</taxon>
        <taxon>Pseudomonadota</taxon>
        <taxon>Betaproteobacteria</taxon>
        <taxon>Burkholderiales</taxon>
        <taxon>Sphaerotilaceae</taxon>
        <taxon>Rubrivivax</taxon>
    </lineage>
</organism>
<evidence type="ECO:0000256" key="5">
    <source>
        <dbReference type="ARBA" id="ARBA00022692"/>
    </source>
</evidence>
<dbReference type="PANTHER" id="PTHR33908:SF11">
    <property type="entry name" value="MEMBRANE PROTEIN"/>
    <property type="match status" value="1"/>
</dbReference>
<feature type="transmembrane region" description="Helical" evidence="8">
    <location>
        <begin position="340"/>
        <end position="363"/>
    </location>
</feature>
<reference evidence="9 10" key="1">
    <citation type="submission" date="2019-03" db="EMBL/GenBank/DDBJ databases">
        <title>Genomic Encyclopedia of Type Strains, Phase IV (KMG-IV): sequencing the most valuable type-strain genomes for metagenomic binning, comparative biology and taxonomic classification.</title>
        <authorList>
            <person name="Goeker M."/>
        </authorList>
    </citation>
    <scope>NUCLEOTIDE SEQUENCE [LARGE SCALE GENOMIC DNA]</scope>
    <source>
        <strain evidence="9 10">DSM 1709</strain>
    </source>
</reference>
<feature type="transmembrane region" description="Helical" evidence="8">
    <location>
        <begin position="181"/>
        <end position="198"/>
    </location>
</feature>
<dbReference type="GO" id="GO:0005886">
    <property type="term" value="C:plasma membrane"/>
    <property type="evidence" value="ECO:0007669"/>
    <property type="project" value="UniProtKB-SubCell"/>
</dbReference>
<feature type="transmembrane region" description="Helical" evidence="8">
    <location>
        <begin position="369"/>
        <end position="389"/>
    </location>
</feature>
<feature type="transmembrane region" description="Helical" evidence="8">
    <location>
        <begin position="157"/>
        <end position="174"/>
    </location>
</feature>
<dbReference type="PANTHER" id="PTHR33908">
    <property type="entry name" value="MANNOSYLTRANSFERASE YKCB-RELATED"/>
    <property type="match status" value="1"/>
</dbReference>
<evidence type="ECO:0000256" key="1">
    <source>
        <dbReference type="ARBA" id="ARBA00004651"/>
    </source>
</evidence>
<evidence type="ECO:0000256" key="8">
    <source>
        <dbReference type="SAM" id="Phobius"/>
    </source>
</evidence>
<feature type="transmembrane region" description="Helical" evidence="8">
    <location>
        <begin position="227"/>
        <end position="246"/>
    </location>
</feature>
<evidence type="ECO:0000256" key="7">
    <source>
        <dbReference type="ARBA" id="ARBA00023136"/>
    </source>
</evidence>
<feature type="transmembrane region" description="Helical" evidence="8">
    <location>
        <begin position="98"/>
        <end position="121"/>
    </location>
</feature>
<proteinExistence type="predicted"/>
<feature type="transmembrane region" description="Helical" evidence="8">
    <location>
        <begin position="133"/>
        <end position="151"/>
    </location>
</feature>
<evidence type="ECO:0000256" key="3">
    <source>
        <dbReference type="ARBA" id="ARBA00022676"/>
    </source>
</evidence>
<keyword evidence="3" id="KW-0328">Glycosyltransferase</keyword>
<evidence type="ECO:0000313" key="10">
    <source>
        <dbReference type="Proteomes" id="UP000295106"/>
    </source>
</evidence>
<dbReference type="AlphaFoldDB" id="A0A4R2LUG1"/>
<protein>
    <submittedName>
        <fullName evidence="9">Uncharacterized protein DUF2029</fullName>
    </submittedName>
</protein>
<accession>A0A4R2LUG1</accession>
<feature type="transmembrane region" description="Helical" evidence="8">
    <location>
        <begin position="204"/>
        <end position="222"/>
    </location>
</feature>
<feature type="transmembrane region" description="Helical" evidence="8">
    <location>
        <begin position="27"/>
        <end position="46"/>
    </location>
</feature>
<dbReference type="InterPro" id="IPR050297">
    <property type="entry name" value="LipidA_mod_glycosyltrf_83"/>
</dbReference>
<comment type="caution">
    <text evidence="9">The sequence shown here is derived from an EMBL/GenBank/DDBJ whole genome shotgun (WGS) entry which is preliminary data.</text>
</comment>
<evidence type="ECO:0000256" key="2">
    <source>
        <dbReference type="ARBA" id="ARBA00022475"/>
    </source>
</evidence>
<dbReference type="EMBL" id="SLXD01000020">
    <property type="protein sequence ID" value="TCO97721.1"/>
    <property type="molecule type" value="Genomic_DNA"/>
</dbReference>
<dbReference type="GO" id="GO:0016763">
    <property type="term" value="F:pentosyltransferase activity"/>
    <property type="evidence" value="ECO:0007669"/>
    <property type="project" value="TreeGrafter"/>
</dbReference>